<feature type="compositionally biased region" description="Low complexity" evidence="2">
    <location>
        <begin position="415"/>
        <end position="428"/>
    </location>
</feature>
<dbReference type="Proteomes" id="UP000266723">
    <property type="component" value="Unassembled WGS sequence"/>
</dbReference>
<proteinExistence type="inferred from homology"/>
<comment type="similarity">
    <text evidence="1">Belongs to the glycosyltransferase 8 family.</text>
</comment>
<dbReference type="PANTHER" id="PTHR32116:SF7">
    <property type="entry name" value="GALACTURONOSYLTRANSFERASE 4-RELATED"/>
    <property type="match status" value="1"/>
</dbReference>
<evidence type="ECO:0000256" key="2">
    <source>
        <dbReference type="SAM" id="MobiDB-lite"/>
    </source>
</evidence>
<organism evidence="4 5">
    <name type="scientific">Brassica cretica</name>
    <name type="common">Mustard</name>
    <dbReference type="NCBI Taxonomy" id="69181"/>
    <lineage>
        <taxon>Eukaryota</taxon>
        <taxon>Viridiplantae</taxon>
        <taxon>Streptophyta</taxon>
        <taxon>Embryophyta</taxon>
        <taxon>Tracheophyta</taxon>
        <taxon>Spermatophyta</taxon>
        <taxon>Magnoliopsida</taxon>
        <taxon>eudicotyledons</taxon>
        <taxon>Gunneridae</taxon>
        <taxon>Pentapetalae</taxon>
        <taxon>rosids</taxon>
        <taxon>malvids</taxon>
        <taxon>Brassicales</taxon>
        <taxon>Brassicaceae</taxon>
        <taxon>Brassiceae</taxon>
        <taxon>Brassica</taxon>
    </lineage>
</organism>
<dbReference type="PANTHER" id="PTHR32116">
    <property type="entry name" value="GALACTURONOSYLTRANSFERASE 4-RELATED"/>
    <property type="match status" value="1"/>
</dbReference>
<dbReference type="InterPro" id="IPR029044">
    <property type="entry name" value="Nucleotide-diphossugar_trans"/>
</dbReference>
<feature type="region of interest" description="Disordered" evidence="2">
    <location>
        <begin position="381"/>
        <end position="428"/>
    </location>
</feature>
<name>A0ABQ7EKT7_BRACR</name>
<keyword evidence="3" id="KW-0732">Signal</keyword>
<feature type="compositionally biased region" description="Basic and acidic residues" evidence="2">
    <location>
        <begin position="149"/>
        <end position="167"/>
    </location>
</feature>
<gene>
    <name evidence="4" type="ORF">DY000_02024874</name>
</gene>
<evidence type="ECO:0000313" key="5">
    <source>
        <dbReference type="Proteomes" id="UP000266723"/>
    </source>
</evidence>
<comment type="caution">
    <text evidence="4">The sequence shown here is derived from an EMBL/GenBank/DDBJ whole genome shotgun (WGS) entry which is preliminary data.</text>
</comment>
<feature type="chain" id="PRO_5046384493" description="Hexosyltransferase" evidence="3">
    <location>
        <begin position="18"/>
        <end position="489"/>
    </location>
</feature>
<accession>A0ABQ7EKT7</accession>
<reference evidence="4 5" key="1">
    <citation type="journal article" date="2020" name="BMC Genomics">
        <title>Intraspecific diversification of the crop wild relative Brassica cretica Lam. using demographic model selection.</title>
        <authorList>
            <person name="Kioukis A."/>
            <person name="Michalopoulou V.A."/>
            <person name="Briers L."/>
            <person name="Pirintsos S."/>
            <person name="Studholme D.J."/>
            <person name="Pavlidis P."/>
            <person name="Sarris P.F."/>
        </authorList>
    </citation>
    <scope>NUCLEOTIDE SEQUENCE [LARGE SCALE GENOMIC DNA]</scope>
    <source>
        <strain evidence="5">cv. PFS-1207/04</strain>
    </source>
</reference>
<dbReference type="InterPro" id="IPR029993">
    <property type="entry name" value="GAUT"/>
</dbReference>
<evidence type="ECO:0000256" key="1">
    <source>
        <dbReference type="ARBA" id="ARBA00006351"/>
    </source>
</evidence>
<sequence>MVTIRNLVLFLLLLTVAAPILLYTDPSASFTTPSSKRDFLEEVTALTFNSDENRLNLLPRESPAVVRRDVVGVVYSTQDSDSSRRQETRDQFSARVLSATDDETQSQTVNPIHQVTHAASEMDKPNDIHVSSDTSQNREKMHVQLTQKTPEKVDEQEPKDSAEKERGNVVMPDSQVRHLKDQLIRAKVYLSLPAAKANPHFVRELRLRVKEVQRAVLDASNDSDLPNNAIEKLKAMEQTLAKGKQIQDDCSTVVKKLRAMLHSAEEQLRVHKKQTMFLTQLTAKTIPKGLHCLPLRLTTDYYALNSSQQQFRNQEKLEDNQLYHYALFSDNVLAASVVVNSTVTNAKHPSKHVFHIVTDRLNYAAMRMWFLNNPPGKATIQGMMGGGNFGSSSGSMQHPQQPRRLFDSPQPQPQPQQQQQGSSQEGQQNFNPMQQAYLQFALQAQQQKAQQQARMGMLGSSKDQDARMGMLNMQGTMPQIQASNQAQAF</sequence>
<evidence type="ECO:0000256" key="3">
    <source>
        <dbReference type="SAM" id="SignalP"/>
    </source>
</evidence>
<protein>
    <recommendedName>
        <fullName evidence="6">Hexosyltransferase</fullName>
    </recommendedName>
</protein>
<dbReference type="Pfam" id="PF25557">
    <property type="entry name" value="GAUT_1"/>
    <property type="match status" value="1"/>
</dbReference>
<feature type="region of interest" description="Disordered" evidence="2">
    <location>
        <begin position="124"/>
        <end position="167"/>
    </location>
</feature>
<feature type="signal peptide" evidence="3">
    <location>
        <begin position="1"/>
        <end position="17"/>
    </location>
</feature>
<evidence type="ECO:0008006" key="6">
    <source>
        <dbReference type="Google" id="ProtNLM"/>
    </source>
</evidence>
<keyword evidence="5" id="KW-1185">Reference proteome</keyword>
<evidence type="ECO:0000313" key="4">
    <source>
        <dbReference type="EMBL" id="KAF3597397.1"/>
    </source>
</evidence>
<dbReference type="SUPFAM" id="SSF53448">
    <property type="entry name" value="Nucleotide-diphospho-sugar transferases"/>
    <property type="match status" value="1"/>
</dbReference>
<dbReference type="EMBL" id="QGKV02000299">
    <property type="protein sequence ID" value="KAF3597397.1"/>
    <property type="molecule type" value="Genomic_DNA"/>
</dbReference>